<evidence type="ECO:0000256" key="1">
    <source>
        <dbReference type="SAM" id="MobiDB-lite"/>
    </source>
</evidence>
<proteinExistence type="predicted"/>
<protein>
    <submittedName>
        <fullName evidence="2">Uncharacterized protein</fullName>
    </submittedName>
</protein>
<reference evidence="2 3" key="1">
    <citation type="submission" date="2022-01" db="EMBL/GenBank/DDBJ databases">
        <title>Whole genome-based taxonomy of the Shewanellaceae.</title>
        <authorList>
            <person name="Martin-Rodriguez A.J."/>
        </authorList>
    </citation>
    <scope>NUCLEOTIDE SEQUENCE [LARGE SCALE GENOMIC DNA]</scope>
    <source>
        <strain evidence="2 3">DSM 17177</strain>
    </source>
</reference>
<keyword evidence="3" id="KW-1185">Reference proteome</keyword>
<feature type="region of interest" description="Disordered" evidence="1">
    <location>
        <begin position="1"/>
        <end position="46"/>
    </location>
</feature>
<sequence>MGFFKPPMSKGQAKLEDVHGAGAQRSNPKVGNASNFPQGFGPLLIA</sequence>
<evidence type="ECO:0000313" key="2">
    <source>
        <dbReference type="EMBL" id="MCL1127722.1"/>
    </source>
</evidence>
<organism evidence="2 3">
    <name type="scientific">Shewanella surugensis</name>
    <dbReference type="NCBI Taxonomy" id="212020"/>
    <lineage>
        <taxon>Bacteria</taxon>
        <taxon>Pseudomonadati</taxon>
        <taxon>Pseudomonadota</taxon>
        <taxon>Gammaproteobacteria</taxon>
        <taxon>Alteromonadales</taxon>
        <taxon>Shewanellaceae</taxon>
        <taxon>Shewanella</taxon>
    </lineage>
</organism>
<dbReference type="RefSeq" id="WP_248943157.1">
    <property type="nucleotide sequence ID" value="NZ_JAKIKS010000200.1"/>
</dbReference>
<dbReference type="Proteomes" id="UP001203423">
    <property type="component" value="Unassembled WGS sequence"/>
</dbReference>
<evidence type="ECO:0000313" key="3">
    <source>
        <dbReference type="Proteomes" id="UP001203423"/>
    </source>
</evidence>
<name>A0ABT0LKA7_9GAMM</name>
<comment type="caution">
    <text evidence="2">The sequence shown here is derived from an EMBL/GenBank/DDBJ whole genome shotgun (WGS) entry which is preliminary data.</text>
</comment>
<feature type="compositionally biased region" description="Polar residues" evidence="1">
    <location>
        <begin position="24"/>
        <end position="37"/>
    </location>
</feature>
<accession>A0ABT0LKA7</accession>
<dbReference type="EMBL" id="JAKIKS010000200">
    <property type="protein sequence ID" value="MCL1127722.1"/>
    <property type="molecule type" value="Genomic_DNA"/>
</dbReference>
<gene>
    <name evidence="2" type="ORF">L2764_25420</name>
</gene>